<dbReference type="EMBL" id="JAEHJZ010000005">
    <property type="protein sequence ID" value="MBJ7879827.1"/>
    <property type="molecule type" value="Genomic_DNA"/>
</dbReference>
<dbReference type="GO" id="GO:0006355">
    <property type="term" value="P:regulation of DNA-templated transcription"/>
    <property type="evidence" value="ECO:0007669"/>
    <property type="project" value="InterPro"/>
</dbReference>
<reference evidence="4 5" key="1">
    <citation type="submission" date="2020-09" db="EMBL/GenBank/DDBJ databases">
        <title>Draft genome of Gelidibacter salicanalis PAMC21136.</title>
        <authorList>
            <person name="Park H."/>
        </authorList>
    </citation>
    <scope>NUCLEOTIDE SEQUENCE [LARGE SCALE GENOMIC DNA]</scope>
    <source>
        <strain evidence="4 5">PAMC21136</strain>
    </source>
</reference>
<keyword evidence="2" id="KW-0175">Coiled coil</keyword>
<dbReference type="AlphaFoldDB" id="A0A934NKB6"/>
<dbReference type="GO" id="GO:0000155">
    <property type="term" value="F:phosphorelay sensor kinase activity"/>
    <property type="evidence" value="ECO:0007669"/>
    <property type="project" value="TreeGrafter"/>
</dbReference>
<feature type="coiled-coil region" evidence="2">
    <location>
        <begin position="813"/>
        <end position="905"/>
    </location>
</feature>
<feature type="domain" description="Two component regulator three Y" evidence="3">
    <location>
        <begin position="717"/>
        <end position="776"/>
    </location>
</feature>
<keyword evidence="1" id="KW-0597">Phosphoprotein</keyword>
<proteinExistence type="predicted"/>
<evidence type="ECO:0000256" key="1">
    <source>
        <dbReference type="ARBA" id="ARBA00022553"/>
    </source>
</evidence>
<sequence length="1007" mass="113878">MKNIRLFIIFLISCLNFSFVYAQEYVLRFQNITSKQGLSDNRINDVIQDSNGLIWAGNKLAINKYNGEKTESYEIENGGVVTKLIQAKTGTILAATTKGIFVYNADKNRFIGLTSDDKNFNDLLKGNIWKLIQSREDDTFWFINGSTLGGFKINDNFDIDVKTQNIITNDSSSSYSTLVEDTKHVIWLGNTRGDIFKYRPKSSKTVELFRALTKVAINDILADNTNKLWVATNGQGLFHIDPDNGSLVHFLNHHRNNQTVNSNIVLSLFLDQKNNLWIGTDGGGLNLFQHKTNTFHFFKQGFDNDYSISDNSILSISQGLDKTILVSTVHGGISIFKNHLDIKRISAEALGFNYKDGQSSTILEDSDKNIWLSAGRDGLRKYNPNTQQLTSFIDNPKDPTDFSGSIVLSLMEDKQKRIWIGTLRGGLNIYDIKNKRFIVNLPHNDSQRIYAIEEAKNGDIWIGSSDGIKIYDVNLNLIDKIQVSLKNSSGNNVTAIYKDVKDDMWVGTENGLHQYQITSSGYNKQSYYSNPQDSVSLSSNHILSIAETENLSLLIGTYGDRVNIYSRTRNTFQKLKTKNNIDGAIIRGILKDKNHNIWLSTNTGLSKINTDGSVINLTSTEGVQAFNGGSAQLDSKGSILMAGSQGLTYFHPKELQPNSPLPKVFFTSASIVNNQESSDSINYHLSLNKAVINTPIELSHNTVLFAINFSSSYLYAPDELTYAYKLDGLNDTWQPIENTKSLTFSSLNPGDYTLKIKVANDLGAWSPYIASLKIKVTPSLWQKKSTKAIIFLTLLTLLIVIYKWRIASIKSQKEKLQYKLKLKTNEVKKQQDEVYQGKIAVLDAEKKNQKLNQKKLKDELKFKINELTNHTLRTIHKNNLLNDIREKLKQEIKLAKIDKQNLRNLINLIDDSFILDKDWESFYAIFNQVHPTFFDDLKTFCPKLSERDIQLCALIKLNFSSEHIAILYGISLSSVKVARHRLRKKLGVKEGQPLKDFLSDINVIEDV</sequence>
<dbReference type="PANTHER" id="PTHR43547:SF2">
    <property type="entry name" value="HYBRID SIGNAL TRANSDUCTION HISTIDINE KINASE C"/>
    <property type="match status" value="1"/>
</dbReference>
<accession>A0A934NKB6</accession>
<dbReference type="Pfam" id="PF07494">
    <property type="entry name" value="Reg_prop"/>
    <property type="match status" value="5"/>
</dbReference>
<dbReference type="InterPro" id="IPR016032">
    <property type="entry name" value="Sig_transdc_resp-reg_C-effctor"/>
</dbReference>
<evidence type="ECO:0000259" key="3">
    <source>
        <dbReference type="Pfam" id="PF07495"/>
    </source>
</evidence>
<dbReference type="SUPFAM" id="SSF63829">
    <property type="entry name" value="Calcium-dependent phosphotriesterase"/>
    <property type="match status" value="3"/>
</dbReference>
<dbReference type="SUPFAM" id="SSF46894">
    <property type="entry name" value="C-terminal effector domain of the bipartite response regulators"/>
    <property type="match status" value="1"/>
</dbReference>
<dbReference type="InterPro" id="IPR011110">
    <property type="entry name" value="Reg_prop"/>
</dbReference>
<dbReference type="Pfam" id="PF07495">
    <property type="entry name" value="Y_Y_Y"/>
    <property type="match status" value="1"/>
</dbReference>
<evidence type="ECO:0000313" key="5">
    <source>
        <dbReference type="Proteomes" id="UP000662373"/>
    </source>
</evidence>
<comment type="caution">
    <text evidence="4">The sequence shown here is derived from an EMBL/GenBank/DDBJ whole genome shotgun (WGS) entry which is preliminary data.</text>
</comment>
<dbReference type="InterPro" id="IPR015943">
    <property type="entry name" value="WD40/YVTN_repeat-like_dom_sf"/>
</dbReference>
<dbReference type="GO" id="GO:0003677">
    <property type="term" value="F:DNA binding"/>
    <property type="evidence" value="ECO:0007669"/>
    <property type="project" value="InterPro"/>
</dbReference>
<gene>
    <name evidence="4" type="ORF">JEM65_04035</name>
</gene>
<dbReference type="RefSeq" id="WP_199597312.1">
    <property type="nucleotide sequence ID" value="NZ_JAEHJZ010000005.1"/>
</dbReference>
<dbReference type="InterPro" id="IPR011123">
    <property type="entry name" value="Y_Y_Y"/>
</dbReference>
<organism evidence="4 5">
    <name type="scientific">Gelidibacter salicanalis</name>
    <dbReference type="NCBI Taxonomy" id="291193"/>
    <lineage>
        <taxon>Bacteria</taxon>
        <taxon>Pseudomonadati</taxon>
        <taxon>Bacteroidota</taxon>
        <taxon>Flavobacteriia</taxon>
        <taxon>Flavobacteriales</taxon>
        <taxon>Flavobacteriaceae</taxon>
        <taxon>Gelidibacter</taxon>
    </lineage>
</organism>
<protein>
    <recommendedName>
        <fullName evidence="3">Two component regulator three Y domain-containing protein</fullName>
    </recommendedName>
</protein>
<dbReference type="Proteomes" id="UP000662373">
    <property type="component" value="Unassembled WGS sequence"/>
</dbReference>
<name>A0A934NKB6_9FLAO</name>
<dbReference type="Gene3D" id="2.60.40.10">
    <property type="entry name" value="Immunoglobulins"/>
    <property type="match status" value="1"/>
</dbReference>
<dbReference type="InterPro" id="IPR013783">
    <property type="entry name" value="Ig-like_fold"/>
</dbReference>
<evidence type="ECO:0000256" key="2">
    <source>
        <dbReference type="SAM" id="Coils"/>
    </source>
</evidence>
<evidence type="ECO:0000313" key="4">
    <source>
        <dbReference type="EMBL" id="MBJ7879827.1"/>
    </source>
</evidence>
<dbReference type="PANTHER" id="PTHR43547">
    <property type="entry name" value="TWO-COMPONENT HISTIDINE KINASE"/>
    <property type="match status" value="1"/>
</dbReference>
<dbReference type="Gene3D" id="2.130.10.10">
    <property type="entry name" value="YVTN repeat-like/Quinoprotein amine dehydrogenase"/>
    <property type="match status" value="2"/>
</dbReference>
<keyword evidence="5" id="KW-1185">Reference proteome</keyword>